<comment type="caution">
    <text evidence="1">The sequence shown here is derived from an EMBL/GenBank/DDBJ whole genome shotgun (WGS) entry which is preliminary data.</text>
</comment>
<protein>
    <submittedName>
        <fullName evidence="1">Uncharacterized protein</fullName>
    </submittedName>
</protein>
<proteinExistence type="predicted"/>
<gene>
    <name evidence="1" type="ORF">OA86_10050</name>
</gene>
<evidence type="ECO:0000313" key="2">
    <source>
        <dbReference type="Proteomes" id="UP000031473"/>
    </source>
</evidence>
<organism evidence="1 2">
    <name type="scientific">Kaistella jeonii</name>
    <dbReference type="NCBI Taxonomy" id="266749"/>
    <lineage>
        <taxon>Bacteria</taxon>
        <taxon>Pseudomonadati</taxon>
        <taxon>Bacteroidota</taxon>
        <taxon>Flavobacteriia</taxon>
        <taxon>Flavobacteriales</taxon>
        <taxon>Weeksellaceae</taxon>
        <taxon>Chryseobacterium group</taxon>
        <taxon>Kaistella</taxon>
    </lineage>
</organism>
<name>A0A0C1F9Y4_9FLAO</name>
<reference evidence="1 2" key="1">
    <citation type="submission" date="2014-10" db="EMBL/GenBank/DDBJ databases">
        <title>Kaistella jeonii genome.</title>
        <authorList>
            <person name="Clayton J.T."/>
            <person name="Newman J.D."/>
        </authorList>
    </citation>
    <scope>NUCLEOTIDE SEQUENCE [LARGE SCALE GENOMIC DNA]</scope>
    <source>
        <strain evidence="1 2">DSM 17048</strain>
    </source>
</reference>
<evidence type="ECO:0000313" key="1">
    <source>
        <dbReference type="EMBL" id="KIA88698.1"/>
    </source>
</evidence>
<keyword evidence="2" id="KW-1185">Reference proteome</keyword>
<accession>A0A0C1F9Y4</accession>
<dbReference type="Proteomes" id="UP000031473">
    <property type="component" value="Unassembled WGS sequence"/>
</dbReference>
<sequence length="65" mass="8187">MTKKFFIFKFNENYLFKKILRIDFLNQKSNKPYIINNFMIKKTAQEFEQFNINILRNLKHQFLHR</sequence>
<dbReference type="AlphaFoldDB" id="A0A0C1F9Y4"/>
<dbReference type="EMBL" id="JSYL01000006">
    <property type="protein sequence ID" value="KIA88698.1"/>
    <property type="molecule type" value="Genomic_DNA"/>
</dbReference>